<organism evidence="5 6">
    <name type="scientific">Rhizobium phage vB_RglS_P106B</name>
    <dbReference type="NCBI Taxonomy" id="1458697"/>
    <lineage>
        <taxon>Viruses</taxon>
        <taxon>Duplodnaviria</taxon>
        <taxon>Heunggongvirae</taxon>
        <taxon>Uroviricota</taxon>
        <taxon>Caudoviricetes</taxon>
        <taxon>Rigallicvirus</taxon>
        <taxon>Rigallicvirus P106B</taxon>
    </lineage>
</organism>
<reference evidence="5 6" key="1">
    <citation type="journal article" date="2015" name="Microbiology">
        <title>Genomic and phenotypic characterization of Rhizobium gallicum phage vB_RglS_P106B.</title>
        <authorList>
            <person name="Halmillawewa A.P."/>
            <person name="Restrepo-Cordoba M."/>
            <person name="Yost C.K."/>
            <person name="Hynes M.F."/>
        </authorList>
    </citation>
    <scope>NUCLEOTIDE SEQUENCE [LARGE SCALE GENOMIC DNA]</scope>
</reference>
<dbReference type="EMBL" id="KF977490">
    <property type="protein sequence ID" value="AHJ10754.1"/>
    <property type="molecule type" value="Genomic_DNA"/>
</dbReference>
<evidence type="ECO:0000256" key="1">
    <source>
        <dbReference type="SAM" id="MobiDB-lite"/>
    </source>
</evidence>
<feature type="domain" description="RepB-like DNA primase" evidence="3">
    <location>
        <begin position="90"/>
        <end position="175"/>
    </location>
</feature>
<feature type="domain" description="Primase C-terminal 2" evidence="2">
    <location>
        <begin position="237"/>
        <end position="301"/>
    </location>
</feature>
<evidence type="ECO:0000313" key="6">
    <source>
        <dbReference type="Proteomes" id="UP000019367"/>
    </source>
</evidence>
<keyword evidence="6" id="KW-1185">Reference proteome</keyword>
<feature type="domain" description="NrS-1 polymerase-like helicase" evidence="4">
    <location>
        <begin position="504"/>
        <end position="614"/>
    </location>
</feature>
<name>W6E8P3_9CAUD</name>
<proteinExistence type="predicted"/>
<dbReference type="Proteomes" id="UP000019367">
    <property type="component" value="Segment"/>
</dbReference>
<accession>W6E8P3</accession>
<evidence type="ECO:0000259" key="2">
    <source>
        <dbReference type="Pfam" id="PF08707"/>
    </source>
</evidence>
<evidence type="ECO:0000259" key="4">
    <source>
        <dbReference type="Pfam" id="PF19263"/>
    </source>
</evidence>
<dbReference type="OrthoDB" id="941at10239"/>
<feature type="region of interest" description="Disordered" evidence="1">
    <location>
        <begin position="324"/>
        <end position="348"/>
    </location>
</feature>
<dbReference type="Pfam" id="PF16793">
    <property type="entry name" value="RepB_primase"/>
    <property type="match status" value="1"/>
</dbReference>
<evidence type="ECO:0000259" key="3">
    <source>
        <dbReference type="Pfam" id="PF16793"/>
    </source>
</evidence>
<sequence>MMQTMTQSYSQAAAYVTALTGEPVETAAIWWRCIHDTNKGIPAHKYFGTLAQVWETLCRYNADGWGIFTNINAFAADVQKHELPDVWFIRTHVVDLDNLLTAQQNYERAAGSQPAPSFAVQSSPGKFHVYWPVQPYQGNERYTTLQRKLRQVYDGDKAVIDPTRVLRVPGFLHLKNPAAPHMVVCWALNGNGWRNPVETLEAAYQHVNVIDGAGGRHQLGDAELSAPSLDWLKFGMSLIDPNNLDRGEWISLTAAFKQSGWLHADDQALFNIWSEWCARYGSNDVAENLKQWNSIRETEVGWKAIQRKAPTLAAYEKFGFKQDAPKPVEHQPQQPPSPDAPQPEPETQFPDILSEYECKQYFKNCYFIERMGEILTPRGRFMNATKFNGTFGGKIFVIDPNGKTTDEPWKAALRSTLWTVPKVDHVRFVPEQQSFTLIEDQLGRKGVNTYIPIRIKSRPGDVTPWLRHMELMLPVESDRHEIYRYFAHNVKYPGFKIPWAPMIQSTEGVGKGFIQEVMETVLGEMYTYSPKAQELVNSGSTFNAWMRAKLMIIVNEIKVDERRELIEILKPMISDKRIEIQSKGIDQEQEDNPANWLFFSNYKDAIPINQSGRRYAIFYSSIQSKADLLARGMDDNYFNALFQWLRNGGSEFIAHWLLNYPVDRGAIPMRAPDTSSRDEAIKVSRGPIEIAILNAIEDGLPGFRGGYVSVLATMARLKQLGVRTPAQSTVQRILEAMGYHDRGRAVRQYAQESMQERTQVYAILPDMPVAAYGRIQGYE</sequence>
<dbReference type="GeneID" id="18503017"/>
<gene>
    <name evidence="5" type="ORF">P106B_71</name>
</gene>
<dbReference type="Gene3D" id="3.30.70.1790">
    <property type="entry name" value="RepB DNA-primase, N-terminal domain"/>
    <property type="match status" value="1"/>
</dbReference>
<dbReference type="InterPro" id="IPR039459">
    <property type="entry name" value="RepB-like_DNA_primase_dom"/>
</dbReference>
<dbReference type="InterPro" id="IPR014819">
    <property type="entry name" value="PriCT_2"/>
</dbReference>
<dbReference type="Pfam" id="PF08707">
    <property type="entry name" value="PriCT_2"/>
    <property type="match status" value="1"/>
</dbReference>
<feature type="compositionally biased region" description="Pro residues" evidence="1">
    <location>
        <begin position="333"/>
        <end position="344"/>
    </location>
</feature>
<evidence type="ECO:0000313" key="5">
    <source>
        <dbReference type="EMBL" id="AHJ10754.1"/>
    </source>
</evidence>
<dbReference type="RefSeq" id="YP_009005997.1">
    <property type="nucleotide sequence ID" value="NC_023566.1"/>
</dbReference>
<protein>
    <submittedName>
        <fullName evidence="5">DNA Primase</fullName>
    </submittedName>
</protein>
<dbReference type="KEGG" id="vg:18503017"/>
<dbReference type="Pfam" id="PF19263">
    <property type="entry name" value="DUF5906"/>
    <property type="match status" value="1"/>
</dbReference>
<dbReference type="InterPro" id="IPR045455">
    <property type="entry name" value="NrS-1_pol-like_helicase"/>
</dbReference>